<evidence type="ECO:0000256" key="9">
    <source>
        <dbReference type="ARBA" id="ARBA00038868"/>
    </source>
</evidence>
<comment type="caution">
    <text evidence="12">The sequence shown here is derived from an EMBL/GenBank/DDBJ whole genome shotgun (WGS) entry which is preliminary data.</text>
</comment>
<dbReference type="Gene3D" id="2.40.10.10">
    <property type="entry name" value="Trypsin-like serine proteases"/>
    <property type="match status" value="1"/>
</dbReference>
<evidence type="ECO:0000256" key="7">
    <source>
        <dbReference type="ARBA" id="ARBA00024195"/>
    </source>
</evidence>
<dbReference type="Pfam" id="PF00089">
    <property type="entry name" value="Trypsin"/>
    <property type="match status" value="1"/>
</dbReference>
<evidence type="ECO:0000256" key="2">
    <source>
        <dbReference type="ARBA" id="ARBA00022757"/>
    </source>
</evidence>
<protein>
    <recommendedName>
        <fullName evidence="9">trypsin</fullName>
        <ecNumber evidence="9">3.4.21.4</ecNumber>
    </recommendedName>
</protein>
<dbReference type="FunFam" id="2.40.10.10:FF:000068">
    <property type="entry name" value="transmembrane protease serine 2"/>
    <property type="match status" value="1"/>
</dbReference>
<evidence type="ECO:0000259" key="11">
    <source>
        <dbReference type="PROSITE" id="PS50240"/>
    </source>
</evidence>
<dbReference type="CDD" id="cd00190">
    <property type="entry name" value="Tryp_SPc"/>
    <property type="match status" value="1"/>
</dbReference>
<keyword evidence="3" id="KW-0378">Hydrolase</keyword>
<sequence length="271" mass="30203">MFPLFILLALALSSAFSKPLTHTKHTQFNGTAKASINKFSYQASLIRRNSFICGAAVISPQWAITTAQCADVEEKEFLFLSVGSENIGSRESMIKVKEVILHPKYNKQTHDFDFALLKASLPFDHYLPNKIKPIPLAHSNAGVHQGDMAIVTGWGTVKGKHNHATKMLKYTSVTIFPQKECKHLRHRITNNMFCAQNLNNPKISCQGDTGGPLAIHGKLYGLVSWSQHCDTSKKPVVYARVSHVTKWIRKHVDDIAPYIQLARKAAEISPS</sequence>
<dbReference type="EMBL" id="KZ308311">
    <property type="protein sequence ID" value="KAG8227075.1"/>
    <property type="molecule type" value="Genomic_DNA"/>
</dbReference>
<organism evidence="12 13">
    <name type="scientific">Ladona fulva</name>
    <name type="common">Scarce chaser dragonfly</name>
    <name type="synonym">Libellula fulva</name>
    <dbReference type="NCBI Taxonomy" id="123851"/>
    <lineage>
        <taxon>Eukaryota</taxon>
        <taxon>Metazoa</taxon>
        <taxon>Ecdysozoa</taxon>
        <taxon>Arthropoda</taxon>
        <taxon>Hexapoda</taxon>
        <taxon>Insecta</taxon>
        <taxon>Pterygota</taxon>
        <taxon>Palaeoptera</taxon>
        <taxon>Odonata</taxon>
        <taxon>Epiprocta</taxon>
        <taxon>Anisoptera</taxon>
        <taxon>Libelluloidea</taxon>
        <taxon>Libellulidae</taxon>
        <taxon>Ladona</taxon>
    </lineage>
</organism>
<keyword evidence="1" id="KW-0645">Protease</keyword>
<reference evidence="12" key="1">
    <citation type="submission" date="2013-04" db="EMBL/GenBank/DDBJ databases">
        <authorList>
            <person name="Qu J."/>
            <person name="Murali S.C."/>
            <person name="Bandaranaike D."/>
            <person name="Bellair M."/>
            <person name="Blankenburg K."/>
            <person name="Chao H."/>
            <person name="Dinh H."/>
            <person name="Doddapaneni H."/>
            <person name="Downs B."/>
            <person name="Dugan-Rocha S."/>
            <person name="Elkadiri S."/>
            <person name="Gnanaolivu R.D."/>
            <person name="Hernandez B."/>
            <person name="Javaid M."/>
            <person name="Jayaseelan J.C."/>
            <person name="Lee S."/>
            <person name="Li M."/>
            <person name="Ming W."/>
            <person name="Munidasa M."/>
            <person name="Muniz J."/>
            <person name="Nguyen L."/>
            <person name="Ongeri F."/>
            <person name="Osuji N."/>
            <person name="Pu L.-L."/>
            <person name="Puazo M."/>
            <person name="Qu C."/>
            <person name="Quiroz J."/>
            <person name="Raj R."/>
            <person name="Weissenberger G."/>
            <person name="Xin Y."/>
            <person name="Zou X."/>
            <person name="Han Y."/>
            <person name="Richards S."/>
            <person name="Worley K."/>
            <person name="Muzny D."/>
            <person name="Gibbs R."/>
        </authorList>
    </citation>
    <scope>NUCLEOTIDE SEQUENCE</scope>
    <source>
        <strain evidence="12">Sampled in the wild</strain>
    </source>
</reference>
<name>A0A8K0NWH0_LADFU</name>
<proteinExistence type="inferred from homology"/>
<dbReference type="PRINTS" id="PR00722">
    <property type="entry name" value="CHYMOTRYPSIN"/>
</dbReference>
<evidence type="ECO:0000313" key="13">
    <source>
        <dbReference type="Proteomes" id="UP000792457"/>
    </source>
</evidence>
<dbReference type="SUPFAM" id="SSF50494">
    <property type="entry name" value="Trypsin-like serine proteases"/>
    <property type="match status" value="1"/>
</dbReference>
<keyword evidence="6" id="KW-1015">Disulfide bond</keyword>
<evidence type="ECO:0000256" key="4">
    <source>
        <dbReference type="ARBA" id="ARBA00022825"/>
    </source>
</evidence>
<keyword evidence="2" id="KW-0222">Digestion</keyword>
<dbReference type="GO" id="GO:0004252">
    <property type="term" value="F:serine-type endopeptidase activity"/>
    <property type="evidence" value="ECO:0007669"/>
    <property type="project" value="UniProtKB-EC"/>
</dbReference>
<gene>
    <name evidence="12" type="ORF">J437_LFUL007412</name>
</gene>
<evidence type="ECO:0000256" key="8">
    <source>
        <dbReference type="ARBA" id="ARBA00036320"/>
    </source>
</evidence>
<dbReference type="EC" id="3.4.21.4" evidence="9"/>
<keyword evidence="4" id="KW-0720">Serine protease</keyword>
<dbReference type="GO" id="GO:0006508">
    <property type="term" value="P:proteolysis"/>
    <property type="evidence" value="ECO:0007669"/>
    <property type="project" value="UniProtKB-KW"/>
</dbReference>
<keyword evidence="13" id="KW-1185">Reference proteome</keyword>
<dbReference type="InterPro" id="IPR043504">
    <property type="entry name" value="Peptidase_S1_PA_chymotrypsin"/>
</dbReference>
<dbReference type="InterPro" id="IPR050430">
    <property type="entry name" value="Peptidase_S1"/>
</dbReference>
<feature type="chain" id="PRO_5035452217" description="trypsin" evidence="10">
    <location>
        <begin position="18"/>
        <end position="271"/>
    </location>
</feature>
<evidence type="ECO:0000256" key="1">
    <source>
        <dbReference type="ARBA" id="ARBA00022670"/>
    </source>
</evidence>
<feature type="signal peptide" evidence="10">
    <location>
        <begin position="1"/>
        <end position="17"/>
    </location>
</feature>
<evidence type="ECO:0000313" key="12">
    <source>
        <dbReference type="EMBL" id="KAG8227075.1"/>
    </source>
</evidence>
<reference evidence="12" key="2">
    <citation type="submission" date="2017-10" db="EMBL/GenBank/DDBJ databases">
        <title>Ladona fulva Genome sequencing and assembly.</title>
        <authorList>
            <person name="Murali S."/>
            <person name="Richards S."/>
            <person name="Bandaranaike D."/>
            <person name="Bellair M."/>
            <person name="Blankenburg K."/>
            <person name="Chao H."/>
            <person name="Dinh H."/>
            <person name="Doddapaneni H."/>
            <person name="Dugan-Rocha S."/>
            <person name="Elkadiri S."/>
            <person name="Gnanaolivu R."/>
            <person name="Hernandez B."/>
            <person name="Skinner E."/>
            <person name="Javaid M."/>
            <person name="Lee S."/>
            <person name="Li M."/>
            <person name="Ming W."/>
            <person name="Munidasa M."/>
            <person name="Muniz J."/>
            <person name="Nguyen L."/>
            <person name="Hughes D."/>
            <person name="Osuji N."/>
            <person name="Pu L.-L."/>
            <person name="Puazo M."/>
            <person name="Qu C."/>
            <person name="Quiroz J."/>
            <person name="Raj R."/>
            <person name="Weissenberger G."/>
            <person name="Xin Y."/>
            <person name="Zou X."/>
            <person name="Han Y."/>
            <person name="Worley K."/>
            <person name="Muzny D."/>
            <person name="Gibbs R."/>
        </authorList>
    </citation>
    <scope>NUCLEOTIDE SEQUENCE</scope>
    <source>
        <strain evidence="12">Sampled in the wild</strain>
    </source>
</reference>
<keyword evidence="5" id="KW-0865">Zymogen</keyword>
<dbReference type="PROSITE" id="PS50240">
    <property type="entry name" value="TRYPSIN_DOM"/>
    <property type="match status" value="1"/>
</dbReference>
<dbReference type="PANTHER" id="PTHR24276:SF97">
    <property type="entry name" value="GH13245P2-RELATED"/>
    <property type="match status" value="1"/>
</dbReference>
<evidence type="ECO:0000256" key="10">
    <source>
        <dbReference type="SAM" id="SignalP"/>
    </source>
</evidence>
<evidence type="ECO:0000256" key="5">
    <source>
        <dbReference type="ARBA" id="ARBA00023145"/>
    </source>
</evidence>
<dbReference type="InterPro" id="IPR009003">
    <property type="entry name" value="Peptidase_S1_PA"/>
</dbReference>
<dbReference type="AlphaFoldDB" id="A0A8K0NWH0"/>
<dbReference type="FunFam" id="2.40.10.10:FF:000002">
    <property type="entry name" value="Transmembrane protease serine"/>
    <property type="match status" value="1"/>
</dbReference>
<dbReference type="InterPro" id="IPR001254">
    <property type="entry name" value="Trypsin_dom"/>
</dbReference>
<dbReference type="GO" id="GO:0007586">
    <property type="term" value="P:digestion"/>
    <property type="evidence" value="ECO:0007669"/>
    <property type="project" value="UniProtKB-KW"/>
</dbReference>
<evidence type="ECO:0000256" key="3">
    <source>
        <dbReference type="ARBA" id="ARBA00022801"/>
    </source>
</evidence>
<dbReference type="SMART" id="SM00020">
    <property type="entry name" value="Tryp_SPc"/>
    <property type="match status" value="1"/>
</dbReference>
<dbReference type="Proteomes" id="UP000792457">
    <property type="component" value="Unassembled WGS sequence"/>
</dbReference>
<accession>A0A8K0NWH0</accession>
<comment type="similarity">
    <text evidence="7">Belongs to the peptidase S1 family. CLIP subfamily.</text>
</comment>
<dbReference type="InterPro" id="IPR001314">
    <property type="entry name" value="Peptidase_S1A"/>
</dbReference>
<dbReference type="OrthoDB" id="10051896at2759"/>
<evidence type="ECO:0000256" key="6">
    <source>
        <dbReference type="ARBA" id="ARBA00023157"/>
    </source>
</evidence>
<feature type="domain" description="Peptidase S1" evidence="11">
    <location>
        <begin position="27"/>
        <end position="253"/>
    </location>
</feature>
<keyword evidence="10" id="KW-0732">Signal</keyword>
<dbReference type="PANTHER" id="PTHR24276">
    <property type="entry name" value="POLYSERASE-RELATED"/>
    <property type="match status" value="1"/>
</dbReference>
<comment type="catalytic activity">
    <reaction evidence="8">
        <text>Preferential cleavage: Arg-|-Xaa, Lys-|-Xaa.</text>
        <dbReference type="EC" id="3.4.21.4"/>
    </reaction>
</comment>